<dbReference type="InterPro" id="IPR007197">
    <property type="entry name" value="rSAM"/>
</dbReference>
<dbReference type="PROSITE" id="PS50926">
    <property type="entry name" value="TRAM"/>
    <property type="match status" value="1"/>
</dbReference>
<dbReference type="Gene3D" id="3.80.30.20">
    <property type="entry name" value="tm_1862 like domain"/>
    <property type="match status" value="1"/>
</dbReference>
<dbReference type="GO" id="GO:0051539">
    <property type="term" value="F:4 iron, 4 sulfur cluster binding"/>
    <property type="evidence" value="ECO:0007669"/>
    <property type="project" value="UniProtKB-UniRule"/>
</dbReference>
<dbReference type="FunFam" id="3.80.30.20:FF:000001">
    <property type="entry name" value="tRNA-2-methylthio-N(6)-dimethylallyladenosine synthase 2"/>
    <property type="match status" value="1"/>
</dbReference>
<comment type="cofactor">
    <cofactor evidence="8">
        <name>[4Fe-4S] cluster</name>
        <dbReference type="ChEBI" id="CHEBI:49883"/>
    </cofactor>
    <text evidence="8">Binds 2 [4Fe-4S] clusters. One cluster is coordinated with 3 cysteines and an exchangeable S-adenosyl-L-methionine.</text>
</comment>
<dbReference type="PANTHER" id="PTHR43837">
    <property type="entry name" value="RIBOSOMAL PROTEIN S12 METHYLTHIOTRANSFERASE RIMO"/>
    <property type="match status" value="1"/>
</dbReference>
<feature type="binding site" evidence="8">
    <location>
        <position position="66"/>
    </location>
    <ligand>
        <name>[4Fe-4S] cluster</name>
        <dbReference type="ChEBI" id="CHEBI:49883"/>
        <label>1</label>
    </ligand>
</feature>
<dbReference type="GO" id="GO:0035600">
    <property type="term" value="P:tRNA methylthiolation"/>
    <property type="evidence" value="ECO:0007669"/>
    <property type="project" value="UniProtKB-ARBA"/>
</dbReference>
<reference evidence="12 13" key="2">
    <citation type="submission" date="2009-02" db="EMBL/GenBank/DDBJ databases">
        <title>Draft genome sequence of Holdemania filiformis DSM 12042.</title>
        <authorList>
            <person name="Sudarsanam P."/>
            <person name="Ley R."/>
            <person name="Guruge J."/>
            <person name="Turnbaugh P.J."/>
            <person name="Mahowald M."/>
            <person name="Liep D."/>
            <person name="Gordon J."/>
        </authorList>
    </citation>
    <scope>NUCLEOTIDE SEQUENCE [LARGE SCALE GENOMIC DNA]</scope>
    <source>
        <strain evidence="12 13">DSM 12042</strain>
    </source>
</reference>
<proteinExistence type="inferred from homology"/>
<evidence type="ECO:0000256" key="4">
    <source>
        <dbReference type="ARBA" id="ARBA00022691"/>
    </source>
</evidence>
<dbReference type="GO" id="GO:0140101">
    <property type="term" value="F:catalytic activity, acting on a tRNA"/>
    <property type="evidence" value="ECO:0007669"/>
    <property type="project" value="UniProtKB-ARBA"/>
</dbReference>
<dbReference type="HAMAP" id="MF_01865">
    <property type="entry name" value="MTTase_RimO"/>
    <property type="match status" value="1"/>
</dbReference>
<dbReference type="InterPro" id="IPR005840">
    <property type="entry name" value="Ribosomal_uS12_MeSTrfase_RimO"/>
</dbReference>
<dbReference type="eggNOG" id="COG0621">
    <property type="taxonomic scope" value="Bacteria"/>
</dbReference>
<comment type="catalytic activity">
    <reaction evidence="8">
        <text>L-aspartate(89)-[ribosomal protein uS12]-hydrogen + (sulfur carrier)-SH + AH2 + 2 S-adenosyl-L-methionine = 3-methylsulfanyl-L-aspartate(89)-[ribosomal protein uS12]-hydrogen + (sulfur carrier)-H + 5'-deoxyadenosine + L-methionine + A + S-adenosyl-L-homocysteine + 2 H(+)</text>
        <dbReference type="Rhea" id="RHEA:37087"/>
        <dbReference type="Rhea" id="RHEA-COMP:10460"/>
        <dbReference type="Rhea" id="RHEA-COMP:10461"/>
        <dbReference type="Rhea" id="RHEA-COMP:14737"/>
        <dbReference type="Rhea" id="RHEA-COMP:14739"/>
        <dbReference type="ChEBI" id="CHEBI:13193"/>
        <dbReference type="ChEBI" id="CHEBI:15378"/>
        <dbReference type="ChEBI" id="CHEBI:17319"/>
        <dbReference type="ChEBI" id="CHEBI:17499"/>
        <dbReference type="ChEBI" id="CHEBI:29917"/>
        <dbReference type="ChEBI" id="CHEBI:29961"/>
        <dbReference type="ChEBI" id="CHEBI:57844"/>
        <dbReference type="ChEBI" id="CHEBI:57856"/>
        <dbReference type="ChEBI" id="CHEBI:59789"/>
        <dbReference type="ChEBI" id="CHEBI:64428"/>
        <dbReference type="ChEBI" id="CHEBI:73599"/>
        <dbReference type="EC" id="2.8.4.4"/>
    </reaction>
</comment>
<dbReference type="InterPro" id="IPR013848">
    <property type="entry name" value="Methylthiotransferase_N"/>
</dbReference>
<dbReference type="InterPro" id="IPR020612">
    <property type="entry name" value="Methylthiotransferase_CS"/>
</dbReference>
<dbReference type="CDD" id="cd01335">
    <property type="entry name" value="Radical_SAM"/>
    <property type="match status" value="1"/>
</dbReference>
<evidence type="ECO:0000313" key="13">
    <source>
        <dbReference type="Proteomes" id="UP000005950"/>
    </source>
</evidence>
<dbReference type="SFLD" id="SFLDS00029">
    <property type="entry name" value="Radical_SAM"/>
    <property type="match status" value="1"/>
</dbReference>
<evidence type="ECO:0000256" key="6">
    <source>
        <dbReference type="ARBA" id="ARBA00023004"/>
    </source>
</evidence>
<dbReference type="InterPro" id="IPR005839">
    <property type="entry name" value="Methylthiotransferase"/>
</dbReference>
<feature type="domain" description="TRAM" evidence="9">
    <location>
        <begin position="384"/>
        <end position="453"/>
    </location>
</feature>
<feature type="binding site" evidence="8">
    <location>
        <position position="169"/>
    </location>
    <ligand>
        <name>[4Fe-4S] cluster</name>
        <dbReference type="ChEBI" id="CHEBI:49883"/>
        <label>2</label>
        <note>4Fe-4S-S-AdoMet</note>
    </ligand>
</feature>
<dbReference type="InterPro" id="IPR006638">
    <property type="entry name" value="Elp3/MiaA/NifB-like_rSAM"/>
</dbReference>
<keyword evidence="6 8" id="KW-0408">Iron</keyword>
<reference evidence="12 13" key="1">
    <citation type="submission" date="2008-12" db="EMBL/GenBank/DDBJ databases">
        <authorList>
            <person name="Fulton L."/>
            <person name="Clifton S."/>
            <person name="Fulton B."/>
            <person name="Xu J."/>
            <person name="Minx P."/>
            <person name="Pepin K.H."/>
            <person name="Johnson M."/>
            <person name="Bhonagiri V."/>
            <person name="Nash W.E."/>
            <person name="Mardis E.R."/>
            <person name="Wilson R.K."/>
        </authorList>
    </citation>
    <scope>NUCLEOTIDE SEQUENCE [LARGE SCALE GENOMIC DNA]</scope>
    <source>
        <strain evidence="12 13">DSM 12042</strain>
    </source>
</reference>
<feature type="domain" description="MTTase N-terminal" evidence="10">
    <location>
        <begin position="21"/>
        <end position="136"/>
    </location>
</feature>
<accession>B9Y777</accession>
<dbReference type="Pfam" id="PF18693">
    <property type="entry name" value="TRAM_2"/>
    <property type="match status" value="1"/>
</dbReference>
<dbReference type="SFLD" id="SFLDF00274">
    <property type="entry name" value="ribosomal_protein_S12_methylth"/>
    <property type="match status" value="1"/>
</dbReference>
<feature type="binding site" evidence="8">
    <location>
        <position position="30"/>
    </location>
    <ligand>
        <name>[4Fe-4S] cluster</name>
        <dbReference type="ChEBI" id="CHEBI:49883"/>
        <label>1</label>
    </ligand>
</feature>
<dbReference type="SUPFAM" id="SSF102114">
    <property type="entry name" value="Radical SAM enzymes"/>
    <property type="match status" value="1"/>
</dbReference>
<sequence length="460" mass="52075">MCYNVSDLYQVKIYEKKGINMKIGVVSLGCCKNLVDSERMMGLLRQSGHEIVSDVHEAEAIIVNTCGFIEPAKEEAINTILEMAEYKNENCRKLIVAGCLAQRYKADLEAEMPEVDCFLTISDYPKMGQILTRVLGEKVLDGYGKNTRLVSTKPWTAYLKIAEGCDNRCSYCAIPGIRGGYVSFPIEDLVAEAKQLASEGVKELVVIAQDTSRYGTDLYGRRRIWDLLTELNAIDGLHWIRVLYLYPDEIDDEFVTGIKDLKKVIPYFDIPVQHGSDKMLKLMNRRGSVESILRTVKLIRENYDMPVLRTTMIVGFPQETEEDFQMLIDFIKEVRWDRLGAFTFSNEEDTPAYTMDGQISQEIMDERLERLMTVQNQIAQENGEALIGKTLEVLVENQDGLTGYYHGRGIHSAPDGIDGLIKFKSSHHYQPGTFAWVKVTKAKHHDLIGIDVLDAEEIAA</sequence>
<dbReference type="GO" id="GO:0103039">
    <property type="term" value="F:protein methylthiotransferase activity"/>
    <property type="evidence" value="ECO:0007669"/>
    <property type="project" value="UniProtKB-EC"/>
</dbReference>
<comment type="similarity">
    <text evidence="8">Belongs to the methylthiotransferase family. RimO subfamily.</text>
</comment>
<dbReference type="Pfam" id="PF00919">
    <property type="entry name" value="UPF0004"/>
    <property type="match status" value="1"/>
</dbReference>
<dbReference type="NCBIfam" id="TIGR01125">
    <property type="entry name" value="30S ribosomal protein S12 methylthiotransferase RimO"/>
    <property type="match status" value="1"/>
</dbReference>
<evidence type="ECO:0000256" key="7">
    <source>
        <dbReference type="ARBA" id="ARBA00023014"/>
    </source>
</evidence>
<keyword evidence="12" id="KW-0687">Ribonucleoprotein</keyword>
<evidence type="ECO:0000256" key="2">
    <source>
        <dbReference type="ARBA" id="ARBA00022490"/>
    </source>
</evidence>
<evidence type="ECO:0000256" key="1">
    <source>
        <dbReference type="ARBA" id="ARBA00022485"/>
    </source>
</evidence>
<gene>
    <name evidence="8 12" type="primary">rimO</name>
    <name evidence="12" type="ORF">HOLDEFILI_01672</name>
</gene>
<dbReference type="GO" id="GO:0035599">
    <property type="term" value="F:aspartic acid methylthiotransferase activity"/>
    <property type="evidence" value="ECO:0007669"/>
    <property type="project" value="TreeGrafter"/>
</dbReference>
<evidence type="ECO:0000256" key="3">
    <source>
        <dbReference type="ARBA" id="ARBA00022679"/>
    </source>
</evidence>
<dbReference type="SFLD" id="SFLDG01082">
    <property type="entry name" value="B12-binding_domain_containing"/>
    <property type="match status" value="1"/>
</dbReference>
<dbReference type="PROSITE" id="PS51918">
    <property type="entry name" value="RADICAL_SAM"/>
    <property type="match status" value="1"/>
</dbReference>
<dbReference type="HOGENOM" id="CLU_018697_0_1_9"/>
<dbReference type="NCBIfam" id="TIGR00089">
    <property type="entry name" value="MiaB/RimO family radical SAM methylthiotransferase"/>
    <property type="match status" value="1"/>
</dbReference>
<feature type="binding site" evidence="8">
    <location>
        <position position="165"/>
    </location>
    <ligand>
        <name>[4Fe-4S] cluster</name>
        <dbReference type="ChEBI" id="CHEBI:49883"/>
        <label>2</label>
        <note>4Fe-4S-S-AdoMet</note>
    </ligand>
</feature>
<comment type="caution">
    <text evidence="12">The sequence shown here is derived from an EMBL/GenBank/DDBJ whole genome shotgun (WGS) entry which is preliminary data.</text>
</comment>
<organism evidence="12 13">
    <name type="scientific">Holdemania filiformis DSM 12042</name>
    <dbReference type="NCBI Taxonomy" id="545696"/>
    <lineage>
        <taxon>Bacteria</taxon>
        <taxon>Bacillati</taxon>
        <taxon>Bacillota</taxon>
        <taxon>Erysipelotrichia</taxon>
        <taxon>Erysipelotrichales</taxon>
        <taxon>Erysipelotrichaceae</taxon>
        <taxon>Holdemania</taxon>
    </lineage>
</organism>
<dbReference type="InterPro" id="IPR023404">
    <property type="entry name" value="rSAM_horseshoe"/>
</dbReference>
<keyword evidence="5 8" id="KW-0479">Metal-binding</keyword>
<dbReference type="Proteomes" id="UP000005950">
    <property type="component" value="Unassembled WGS sequence"/>
</dbReference>
<keyword evidence="4 8" id="KW-0949">S-adenosyl-L-methionine</keyword>
<keyword evidence="2 8" id="KW-0963">Cytoplasm</keyword>
<keyword evidence="3 8" id="KW-0808">Transferase</keyword>
<dbReference type="AlphaFoldDB" id="B9Y777"/>
<feature type="domain" description="Radical SAM core" evidence="11">
    <location>
        <begin position="151"/>
        <end position="381"/>
    </location>
</feature>
<keyword evidence="7 8" id="KW-0411">Iron-sulfur</keyword>
<protein>
    <recommendedName>
        <fullName evidence="8">Ribosomal protein uS12 methylthiotransferase RimO</fullName>
        <shortName evidence="8">uS12 MTTase</shortName>
        <shortName evidence="8">uS12 methylthiotransferase</shortName>
        <ecNumber evidence="8">2.8.4.4</ecNumber>
    </recommendedName>
    <alternativeName>
        <fullName evidence="8">Ribosomal protein uS12 (aspartate-C(3))-methylthiotransferase</fullName>
    </alternativeName>
    <alternativeName>
        <fullName evidence="8">Ribosome maturation factor RimO</fullName>
    </alternativeName>
</protein>
<name>B9Y777_9FIRM</name>
<dbReference type="PROSITE" id="PS51449">
    <property type="entry name" value="MTTASE_N"/>
    <property type="match status" value="1"/>
</dbReference>
<comment type="function">
    <text evidence="8">Catalyzes the methylthiolation of an aspartic acid residue of ribosomal protein uS12.</text>
</comment>
<dbReference type="SFLD" id="SFLDG01061">
    <property type="entry name" value="methylthiotransferase"/>
    <property type="match status" value="1"/>
</dbReference>
<dbReference type="InterPro" id="IPR012340">
    <property type="entry name" value="NA-bd_OB-fold"/>
</dbReference>
<evidence type="ECO:0000256" key="8">
    <source>
        <dbReference type="HAMAP-Rule" id="MF_01865"/>
    </source>
</evidence>
<dbReference type="Gene3D" id="2.40.50.140">
    <property type="entry name" value="Nucleic acid-binding proteins"/>
    <property type="match status" value="1"/>
</dbReference>
<evidence type="ECO:0000313" key="12">
    <source>
        <dbReference type="EMBL" id="EEF68165.1"/>
    </source>
</evidence>
<evidence type="ECO:0000259" key="10">
    <source>
        <dbReference type="PROSITE" id="PS51449"/>
    </source>
</evidence>
<dbReference type="PANTHER" id="PTHR43837:SF1">
    <property type="entry name" value="RIBOSOMAL PROTEIN US12 METHYLTHIOTRANSFERASE RIMO"/>
    <property type="match status" value="1"/>
</dbReference>
<dbReference type="GO" id="GO:0005840">
    <property type="term" value="C:ribosome"/>
    <property type="evidence" value="ECO:0007669"/>
    <property type="project" value="UniProtKB-KW"/>
</dbReference>
<comment type="subcellular location">
    <subcellularLocation>
        <location evidence="8">Cytoplasm</location>
    </subcellularLocation>
</comment>
<dbReference type="EC" id="2.8.4.4" evidence="8"/>
<evidence type="ECO:0000259" key="11">
    <source>
        <dbReference type="PROSITE" id="PS51918"/>
    </source>
</evidence>
<dbReference type="Pfam" id="PF04055">
    <property type="entry name" value="Radical_SAM"/>
    <property type="match status" value="1"/>
</dbReference>
<dbReference type="Gene3D" id="3.40.50.12160">
    <property type="entry name" value="Methylthiotransferase, N-terminal domain"/>
    <property type="match status" value="1"/>
</dbReference>
<dbReference type="EMBL" id="ACCF01000093">
    <property type="protein sequence ID" value="EEF68165.1"/>
    <property type="molecule type" value="Genomic_DNA"/>
</dbReference>
<feature type="binding site" evidence="8">
    <location>
        <position position="172"/>
    </location>
    <ligand>
        <name>[4Fe-4S] cluster</name>
        <dbReference type="ChEBI" id="CHEBI:49883"/>
        <label>2</label>
        <note>4Fe-4S-S-AdoMet</note>
    </ligand>
</feature>
<dbReference type="GO" id="GO:0046872">
    <property type="term" value="F:metal ion binding"/>
    <property type="evidence" value="ECO:0007669"/>
    <property type="project" value="UniProtKB-KW"/>
</dbReference>
<dbReference type="PROSITE" id="PS01278">
    <property type="entry name" value="MTTASE_RADICAL"/>
    <property type="match status" value="1"/>
</dbReference>
<dbReference type="InterPro" id="IPR058240">
    <property type="entry name" value="rSAM_sf"/>
</dbReference>
<feature type="binding site" evidence="8">
    <location>
        <position position="99"/>
    </location>
    <ligand>
        <name>[4Fe-4S] cluster</name>
        <dbReference type="ChEBI" id="CHEBI:49883"/>
        <label>1</label>
    </ligand>
</feature>
<evidence type="ECO:0000256" key="5">
    <source>
        <dbReference type="ARBA" id="ARBA00022723"/>
    </source>
</evidence>
<dbReference type="GO" id="GO:0005829">
    <property type="term" value="C:cytosol"/>
    <property type="evidence" value="ECO:0007669"/>
    <property type="project" value="TreeGrafter"/>
</dbReference>
<keyword evidence="12" id="KW-0689">Ribosomal protein</keyword>
<dbReference type="STRING" id="545696.HOLDEFILI_01672"/>
<dbReference type="InterPro" id="IPR038135">
    <property type="entry name" value="Methylthiotransferase_N_sf"/>
</dbReference>
<evidence type="ECO:0000259" key="9">
    <source>
        <dbReference type="PROSITE" id="PS50926"/>
    </source>
</evidence>
<dbReference type="InterPro" id="IPR002792">
    <property type="entry name" value="TRAM_dom"/>
</dbReference>
<keyword evidence="1 8" id="KW-0004">4Fe-4S</keyword>
<dbReference type="SMART" id="SM00729">
    <property type="entry name" value="Elp3"/>
    <property type="match status" value="1"/>
</dbReference>